<dbReference type="EMBL" id="BKCJ010009110">
    <property type="protein sequence ID" value="GEU85438.1"/>
    <property type="molecule type" value="Genomic_DNA"/>
</dbReference>
<comment type="caution">
    <text evidence="2">The sequence shown here is derived from an EMBL/GenBank/DDBJ whole genome shotgun (WGS) entry which is preliminary data.</text>
</comment>
<evidence type="ECO:0000313" key="2">
    <source>
        <dbReference type="EMBL" id="GEU85438.1"/>
    </source>
</evidence>
<accession>A0A6L2NGR4</accession>
<name>A0A6L2NGR4_TANCI</name>
<feature type="compositionally biased region" description="Low complexity" evidence="1">
    <location>
        <begin position="132"/>
        <end position="147"/>
    </location>
</feature>
<organism evidence="2">
    <name type="scientific">Tanacetum cinerariifolium</name>
    <name type="common">Dalmatian daisy</name>
    <name type="synonym">Chrysanthemum cinerariifolium</name>
    <dbReference type="NCBI Taxonomy" id="118510"/>
    <lineage>
        <taxon>Eukaryota</taxon>
        <taxon>Viridiplantae</taxon>
        <taxon>Streptophyta</taxon>
        <taxon>Embryophyta</taxon>
        <taxon>Tracheophyta</taxon>
        <taxon>Spermatophyta</taxon>
        <taxon>Magnoliopsida</taxon>
        <taxon>eudicotyledons</taxon>
        <taxon>Gunneridae</taxon>
        <taxon>Pentapetalae</taxon>
        <taxon>asterids</taxon>
        <taxon>campanulids</taxon>
        <taxon>Asterales</taxon>
        <taxon>Asteraceae</taxon>
        <taxon>Asteroideae</taxon>
        <taxon>Anthemideae</taxon>
        <taxon>Anthemidinae</taxon>
        <taxon>Tanacetum</taxon>
    </lineage>
</organism>
<protein>
    <submittedName>
        <fullName evidence="2">Uncharacterized protein</fullName>
    </submittedName>
</protein>
<reference evidence="2" key="1">
    <citation type="journal article" date="2019" name="Sci. Rep.">
        <title>Draft genome of Tanacetum cinerariifolium, the natural source of mosquito coil.</title>
        <authorList>
            <person name="Yamashiro T."/>
            <person name="Shiraishi A."/>
            <person name="Satake H."/>
            <person name="Nakayama K."/>
        </authorList>
    </citation>
    <scope>NUCLEOTIDE SEQUENCE</scope>
</reference>
<feature type="region of interest" description="Disordered" evidence="1">
    <location>
        <begin position="103"/>
        <end position="147"/>
    </location>
</feature>
<gene>
    <name evidence="2" type="ORF">Tci_057416</name>
</gene>
<feature type="region of interest" description="Disordered" evidence="1">
    <location>
        <begin position="1"/>
        <end position="77"/>
    </location>
</feature>
<sequence>MRHHKAFIHNNHNHNTFNHNNHNHNHNHNRNYNQDSKNQPPAIESREQHRRGKRMAKISTVDLDVDDEEEQSRQCSVKREKVFAGTRVVCFKKHIKWDAPVPLDADDHTELFGPDKRPRPAGKPRPAEKTNSETTKSSEGSHSGSISESLYEDLRRKMQAVSSACEAKKAKKLAYVECKEFEFLMIDADGLPERKATIIRKKQEKIVAKYN</sequence>
<proteinExistence type="predicted"/>
<dbReference type="AlphaFoldDB" id="A0A6L2NGR4"/>
<evidence type="ECO:0000256" key="1">
    <source>
        <dbReference type="SAM" id="MobiDB-lite"/>
    </source>
</evidence>
<feature type="compositionally biased region" description="Basic and acidic residues" evidence="1">
    <location>
        <begin position="105"/>
        <end position="118"/>
    </location>
</feature>
<feature type="compositionally biased region" description="Low complexity" evidence="1">
    <location>
        <begin position="9"/>
        <end position="20"/>
    </location>
</feature>